<feature type="domain" description="RZ-type" evidence="10">
    <location>
        <begin position="1686"/>
        <end position="1759"/>
    </location>
</feature>
<feature type="compositionally biased region" description="Acidic residues" evidence="8">
    <location>
        <begin position="936"/>
        <end position="955"/>
    </location>
</feature>
<evidence type="ECO:0000259" key="9">
    <source>
        <dbReference type="PROSITE" id="PS50103"/>
    </source>
</evidence>
<evidence type="ECO:0000256" key="5">
    <source>
        <dbReference type="ARBA" id="ARBA00022833"/>
    </source>
</evidence>
<organism evidence="11 12">
    <name type="scientific">Riccia sorocarpa</name>
    <dbReference type="NCBI Taxonomy" id="122646"/>
    <lineage>
        <taxon>Eukaryota</taxon>
        <taxon>Viridiplantae</taxon>
        <taxon>Streptophyta</taxon>
        <taxon>Embryophyta</taxon>
        <taxon>Marchantiophyta</taxon>
        <taxon>Marchantiopsida</taxon>
        <taxon>Marchantiidae</taxon>
        <taxon>Marchantiales</taxon>
        <taxon>Ricciaceae</taxon>
        <taxon>Riccia</taxon>
    </lineage>
</organism>
<dbReference type="Pfam" id="PF25396">
    <property type="entry name" value="ZNFX1"/>
    <property type="match status" value="1"/>
</dbReference>
<feature type="region of interest" description="Disordered" evidence="8">
    <location>
        <begin position="159"/>
        <end position="184"/>
    </location>
</feature>
<reference evidence="11 12" key="1">
    <citation type="submission" date="2024-09" db="EMBL/GenBank/DDBJ databases">
        <title>Chromosome-scale assembly of Riccia sorocarpa.</title>
        <authorList>
            <person name="Paukszto L."/>
        </authorList>
    </citation>
    <scope>NUCLEOTIDE SEQUENCE [LARGE SCALE GENOMIC DNA]</scope>
    <source>
        <strain evidence="11">LP-2024</strain>
        <tissue evidence="11">Aerial parts of the thallus</tissue>
    </source>
</reference>
<dbReference type="PANTHER" id="PTHR10887:SF341">
    <property type="entry name" value="NFX1-TYPE ZINC FINGER-CONTAINING PROTEIN 1"/>
    <property type="match status" value="1"/>
</dbReference>
<evidence type="ECO:0000313" key="12">
    <source>
        <dbReference type="Proteomes" id="UP001633002"/>
    </source>
</evidence>
<dbReference type="InterPro" id="IPR036855">
    <property type="entry name" value="Znf_CCCH_sf"/>
</dbReference>
<feature type="zinc finger region" description="C3H1-type" evidence="7">
    <location>
        <begin position="134"/>
        <end position="161"/>
    </location>
</feature>
<name>A0ABD3HR31_9MARC</name>
<dbReference type="GO" id="GO:0005737">
    <property type="term" value="C:cytoplasm"/>
    <property type="evidence" value="ECO:0007669"/>
    <property type="project" value="UniProtKB-SubCell"/>
</dbReference>
<keyword evidence="12" id="KW-1185">Reference proteome</keyword>
<feature type="domain" description="C3H1-type" evidence="9">
    <location>
        <begin position="134"/>
        <end position="161"/>
    </location>
</feature>
<dbReference type="Proteomes" id="UP001633002">
    <property type="component" value="Unassembled WGS sequence"/>
</dbReference>
<evidence type="ECO:0000256" key="4">
    <source>
        <dbReference type="ARBA" id="ARBA00022771"/>
    </source>
</evidence>
<keyword evidence="3 7" id="KW-0479">Metal-binding</keyword>
<evidence type="ECO:0000256" key="2">
    <source>
        <dbReference type="ARBA" id="ARBA00022490"/>
    </source>
</evidence>
<dbReference type="InterPro" id="IPR027417">
    <property type="entry name" value="P-loop_NTPase"/>
</dbReference>
<feature type="region of interest" description="Disordered" evidence="8">
    <location>
        <begin position="936"/>
        <end position="973"/>
    </location>
</feature>
<dbReference type="CDD" id="cd18808">
    <property type="entry name" value="SF1_C_Upf1"/>
    <property type="match status" value="1"/>
</dbReference>
<dbReference type="EMBL" id="JBJQOH010000003">
    <property type="protein sequence ID" value="KAL3693261.1"/>
    <property type="molecule type" value="Genomic_DNA"/>
</dbReference>
<accession>A0ABD3HR31</accession>
<evidence type="ECO:0000256" key="8">
    <source>
        <dbReference type="SAM" id="MobiDB-lite"/>
    </source>
</evidence>
<dbReference type="InterPro" id="IPR045055">
    <property type="entry name" value="DNA2/NAM7-like"/>
</dbReference>
<dbReference type="Pfam" id="PF13086">
    <property type="entry name" value="AAA_11"/>
    <property type="match status" value="2"/>
</dbReference>
<evidence type="ECO:0000256" key="1">
    <source>
        <dbReference type="ARBA" id="ARBA00004496"/>
    </source>
</evidence>
<dbReference type="GO" id="GO:0002376">
    <property type="term" value="P:immune system process"/>
    <property type="evidence" value="ECO:0007669"/>
    <property type="project" value="UniProtKB-KW"/>
</dbReference>
<dbReference type="GO" id="GO:0008270">
    <property type="term" value="F:zinc ion binding"/>
    <property type="evidence" value="ECO:0007669"/>
    <property type="project" value="UniProtKB-KW"/>
</dbReference>
<comment type="caution">
    <text evidence="11">The sequence shown here is derived from an EMBL/GenBank/DDBJ whole genome shotgun (WGS) entry which is preliminary data.</text>
</comment>
<dbReference type="InterPro" id="IPR057373">
    <property type="entry name" value="ZNFX1"/>
</dbReference>
<evidence type="ECO:0000259" key="10">
    <source>
        <dbReference type="PROSITE" id="PS51981"/>
    </source>
</evidence>
<sequence>MDHATNTIKIKMKFLDKVKVVTLIAKNEPELSSTENLKKLVYRTFPELEKLCENTTAWRSLTLDMKCEDDDGDLITLETDGDLKSFLHWQKSNQIIFHLGTKKGISDVSTMLGRPGRSSEASSSKSNPLKRETRAKQQPCRYYARGHCTNGANCGFSHEQDRNGGRPQQPQPWSLSNRGATGPPREITNFGVWLREQLERDPIENITFLSRDKGFDVLAKLVERKNIPSQWIDLLVRLLTRDEFRLSLMREHTNKIYGLLIGSAFCLQLHGHIMTQLDTAKPQEVMPYLLLMEELQTRTTNGWKEVPLDGINNVIQQLEESASKKELVVMVNRLIEHRNKLHRLAAISSTDDETQFLGVEYREISIVPNKSELLQPQMSLDLPVNLVGKRYTSLLSYLETHFRLLREDCIDPLRQGICAFRNKQSSKELRIYKQVRLVGYRCGELGVEYSLSFQDNGRNWEGSKRLLFGALVCLSYDEFQDSFIFGVVTERNFQGSGTARYSVCIRVMGGSEGQVEESIEEHRTYVMVESTTAYFEAYNHVLKSLQREDMEDIPFTKYLLDLEQRVDPPCYLQQREKGDEFDFKSVFPSMTAHGGRSIINVLQDWPEFPTSLDQAQLQALKHGLTKELAIIQGPPGTGKTFLGLLLVKLLLVNFEPAEQQKVKPLTDKFGRKIQPVLSIREEQFGRKGPILVICMTNHALDQFLEGIFKFESNVIRIGGRSKSTVLQERTLKKLLEIERQPRGITASTSHRFARGRAWSEKVILEEQIEACINKSNATHVRKSELFNVATDEQIRNLFSVGMKSRETVERWLAGDVLPVQNNHRFEDWHFDNLFMNLLDSDDELEDPHFTEKKKRKGKEVFLLKRPAEEKTEEGWQVQRRRGRHNHHPPRHPHVDNVNRGTGARRDEDELRRGMFHRFQGINIGEVPVDDLIDDQEDPEEEQEMDLQQSDEEVQNEDQNGNQNEEEDEAQHEQVQLQNIVDFPNVWRLGQVQRRILHEYWLDEIRMKYNKQLQTLTEQFEKACKVVNEVDEEIKLSLLRRANVVGITTTAAARCQKILQALNSEIVIVEEAAEVLEAHVLASLNSCVKHLVLIGDHQQLRPSTAVYRLATRHKLDVSMFERLLEGGVEHVTLQEQRRMRPSFAKLVKSLYPNLKDHESVTKYENVKGMNSNLLFFDHTAEENSTTVDMSKVNTTEAKLVVELTLYLLKQDCYSGKNIVILTMYTGQIMEIRRIMKERASATLSPKYLERMRKMQEKLRRAQDEDDSEEDESEEEEDEIDDIMKLLPRVSSVDDFQGEEADIIILSLVRSNDIQTHEGEGTIGFLKTSNRICVALTRAKKGMYIFGNATLLAKRSNLWNRVIRTLQKDSALDTKFEFCCQNHPETKTVVRNVEDFTSVADGGCSRPCEVQLECGHVCPRRCHPGSHDEVICPKPCLCGEPCPSKCRICDGDTLEIITQMSLAEFEETDRFHQLQDCKHLFEVTGLDTWMDGDDIQGEEGRKSTAVKMKECPECKTPVWRSARYANVVKGKLAKLEAVKMKMNGYENTRRGQQELERGGDPGHAFLLFMEALKLNPALMEAHFGAGQALCKSKSYANAAVFLSFVVKKSSYASKVESVLRSTSDLDKTLGTSKVDCHASKDEVAVKAMLQLASVFTILGDFTAAEKLCEVVLKSHPENKEAKKIKADAGNRLKAEVIKIVSIEVGEQGHWYQCPNGHFYTIGECGGAMEESKCPDCKATVGGASHRLTAGNRHANIDGSSRAAWPTAGDL</sequence>
<gene>
    <name evidence="11" type="ORF">R1sor_006912</name>
</gene>
<dbReference type="InterPro" id="IPR011990">
    <property type="entry name" value="TPR-like_helical_dom_sf"/>
</dbReference>
<evidence type="ECO:0000256" key="3">
    <source>
        <dbReference type="ARBA" id="ARBA00022723"/>
    </source>
</evidence>
<evidence type="ECO:0000256" key="6">
    <source>
        <dbReference type="ARBA" id="ARBA00022859"/>
    </source>
</evidence>
<evidence type="ECO:0008006" key="13">
    <source>
        <dbReference type="Google" id="ProtNLM"/>
    </source>
</evidence>
<keyword evidence="6" id="KW-0391">Immunity</keyword>
<evidence type="ECO:0000256" key="7">
    <source>
        <dbReference type="PROSITE-ProRule" id="PRU00723"/>
    </source>
</evidence>
<dbReference type="InterPro" id="IPR046439">
    <property type="entry name" value="ZF_RZ_dom"/>
</dbReference>
<dbReference type="Pfam" id="PF20173">
    <property type="entry name" value="ZnF_RZ-type"/>
    <property type="match status" value="1"/>
</dbReference>
<feature type="region of interest" description="Disordered" evidence="8">
    <location>
        <begin position="108"/>
        <end position="137"/>
    </location>
</feature>
<dbReference type="SUPFAM" id="SSF90229">
    <property type="entry name" value="CCCH zinc finger"/>
    <property type="match status" value="1"/>
</dbReference>
<feature type="region of interest" description="Disordered" evidence="8">
    <location>
        <begin position="871"/>
        <end position="904"/>
    </location>
</feature>
<dbReference type="CDD" id="cd06008">
    <property type="entry name" value="NF-X1-zinc-finger"/>
    <property type="match status" value="1"/>
</dbReference>
<feature type="compositionally biased region" description="Acidic residues" evidence="8">
    <location>
        <begin position="1262"/>
        <end position="1279"/>
    </location>
</feature>
<comment type="subcellular location">
    <subcellularLocation>
        <location evidence="1">Cytoplasm</location>
    </subcellularLocation>
</comment>
<keyword evidence="4 7" id="KW-0863">Zinc-finger</keyword>
<dbReference type="Gene3D" id="4.10.1000.10">
    <property type="entry name" value="Zinc finger, CCCH-type"/>
    <property type="match status" value="1"/>
</dbReference>
<evidence type="ECO:0000313" key="11">
    <source>
        <dbReference type="EMBL" id="KAL3693261.1"/>
    </source>
</evidence>
<keyword evidence="2" id="KW-0963">Cytoplasm</keyword>
<feature type="compositionally biased region" description="Basic residues" evidence="8">
    <location>
        <begin position="878"/>
        <end position="891"/>
    </location>
</feature>
<dbReference type="SMART" id="SM00356">
    <property type="entry name" value="ZnF_C3H1"/>
    <property type="match status" value="1"/>
</dbReference>
<feature type="region of interest" description="Disordered" evidence="8">
    <location>
        <begin position="1254"/>
        <end position="1279"/>
    </location>
</feature>
<dbReference type="InterPro" id="IPR000571">
    <property type="entry name" value="Znf_CCCH"/>
</dbReference>
<dbReference type="InterPro" id="IPR047187">
    <property type="entry name" value="SF1_C_Upf1"/>
</dbReference>
<dbReference type="InterPro" id="IPR041677">
    <property type="entry name" value="DNA2/NAM7_AAA_11"/>
</dbReference>
<dbReference type="PANTHER" id="PTHR10887">
    <property type="entry name" value="DNA2/NAM7 HELICASE FAMILY"/>
    <property type="match status" value="1"/>
</dbReference>
<dbReference type="PROSITE" id="PS51981">
    <property type="entry name" value="ZF_RZ"/>
    <property type="match status" value="1"/>
</dbReference>
<dbReference type="Gene3D" id="1.25.40.10">
    <property type="entry name" value="Tetratricopeptide repeat domain"/>
    <property type="match status" value="1"/>
</dbReference>
<dbReference type="Pfam" id="PF13087">
    <property type="entry name" value="AAA_12"/>
    <property type="match status" value="1"/>
</dbReference>
<dbReference type="SUPFAM" id="SSF48452">
    <property type="entry name" value="TPR-like"/>
    <property type="match status" value="1"/>
</dbReference>
<proteinExistence type="predicted"/>
<dbReference type="SUPFAM" id="SSF52540">
    <property type="entry name" value="P-loop containing nucleoside triphosphate hydrolases"/>
    <property type="match status" value="1"/>
</dbReference>
<feature type="compositionally biased region" description="Polar residues" evidence="8">
    <location>
        <begin position="166"/>
        <end position="179"/>
    </location>
</feature>
<protein>
    <recommendedName>
        <fullName evidence="13">NFX1-type zinc finger-containing protein 1</fullName>
    </recommendedName>
</protein>
<dbReference type="PROSITE" id="PS50103">
    <property type="entry name" value="ZF_C3H1"/>
    <property type="match status" value="1"/>
</dbReference>
<keyword evidence="5 7" id="KW-0862">Zinc</keyword>
<dbReference type="InterPro" id="IPR041679">
    <property type="entry name" value="DNA2/NAM7-like_C"/>
</dbReference>
<dbReference type="Gene3D" id="3.40.50.300">
    <property type="entry name" value="P-loop containing nucleotide triphosphate hydrolases"/>
    <property type="match status" value="3"/>
</dbReference>